<evidence type="ECO:0000256" key="5">
    <source>
        <dbReference type="ARBA" id="ARBA00022475"/>
    </source>
</evidence>
<name>A0A3S3PJT2_9ACAR</name>
<dbReference type="PANTHER" id="PTHR45761:SF1">
    <property type="entry name" value="EXTENDED SYNAPTOTAGMIN-LIKE PROTEIN 2, ISOFORM C"/>
    <property type="match status" value="1"/>
</dbReference>
<keyword evidence="21" id="KW-1185">Reference proteome</keyword>
<reference evidence="19 21" key="1">
    <citation type="journal article" date="2018" name="Gigascience">
        <title>Genomes of trombidid mites reveal novel predicted allergens and laterally-transferred genes associated with secondary metabolism.</title>
        <authorList>
            <person name="Dong X."/>
            <person name="Chaisiri K."/>
            <person name="Xia D."/>
            <person name="Armstrong S.D."/>
            <person name="Fang Y."/>
            <person name="Donnelly M.J."/>
            <person name="Kadowaki T."/>
            <person name="McGarry J.W."/>
            <person name="Darby A.C."/>
            <person name="Makepeace B.L."/>
        </authorList>
    </citation>
    <scope>NUCLEOTIDE SEQUENCE [LARGE SCALE GENOMIC DNA]</scope>
    <source>
        <strain evidence="19">UoL-WK</strain>
    </source>
</reference>
<dbReference type="GO" id="GO:0005789">
    <property type="term" value="C:endoplasmic reticulum membrane"/>
    <property type="evidence" value="ECO:0007669"/>
    <property type="project" value="UniProtKB-SubCell"/>
</dbReference>
<evidence type="ECO:0000256" key="1">
    <source>
        <dbReference type="ARBA" id="ARBA00004202"/>
    </source>
</evidence>
<dbReference type="Gene3D" id="2.60.40.150">
    <property type="entry name" value="C2 domain"/>
    <property type="match status" value="2"/>
</dbReference>
<evidence type="ECO:0000256" key="9">
    <source>
        <dbReference type="ARBA" id="ARBA00022824"/>
    </source>
</evidence>
<reference evidence="19" key="2">
    <citation type="submission" date="2018-11" db="EMBL/GenBank/DDBJ databases">
        <title>Trombidioid mite genomics.</title>
        <authorList>
            <person name="Dong X."/>
        </authorList>
    </citation>
    <scope>NUCLEOTIDE SEQUENCE</scope>
    <source>
        <strain evidence="19">UoL-WK</strain>
    </source>
</reference>
<feature type="domain" description="C2" evidence="17">
    <location>
        <begin position="277"/>
        <end position="403"/>
    </location>
</feature>
<keyword evidence="10" id="KW-0106">Calcium</keyword>
<dbReference type="GO" id="GO:0005544">
    <property type="term" value="F:calcium-dependent phospholipid binding"/>
    <property type="evidence" value="ECO:0007669"/>
    <property type="project" value="TreeGrafter"/>
</dbReference>
<keyword evidence="9" id="KW-0256">Endoplasmic reticulum</keyword>
<feature type="compositionally biased region" description="Basic and acidic residues" evidence="15">
    <location>
        <begin position="650"/>
        <end position="674"/>
    </location>
</feature>
<evidence type="ECO:0000256" key="11">
    <source>
        <dbReference type="ARBA" id="ARBA00022989"/>
    </source>
</evidence>
<keyword evidence="5" id="KW-1003">Cell membrane</keyword>
<dbReference type="InterPro" id="IPR039010">
    <property type="entry name" value="Synaptotagmin_SMP"/>
</dbReference>
<dbReference type="AlphaFoldDB" id="A0A3S3PJT2"/>
<keyword evidence="6 16" id="KW-0812">Transmembrane</keyword>
<evidence type="ECO:0000256" key="6">
    <source>
        <dbReference type="ARBA" id="ARBA00022692"/>
    </source>
</evidence>
<evidence type="ECO:0000256" key="3">
    <source>
        <dbReference type="ARBA" id="ARBA00005867"/>
    </source>
</evidence>
<dbReference type="InterPro" id="IPR031468">
    <property type="entry name" value="SMP_LBD"/>
</dbReference>
<dbReference type="InterPro" id="IPR051634">
    <property type="entry name" value="Extended_Synaptotagmin"/>
</dbReference>
<dbReference type="Pfam" id="PF17047">
    <property type="entry name" value="SMP_LBD"/>
    <property type="match status" value="1"/>
</dbReference>
<dbReference type="InterPro" id="IPR037749">
    <property type="entry name" value="Ext_Synaptotagmin_C2B"/>
</dbReference>
<gene>
    <name evidence="20" type="ORF">B4U79_05064</name>
    <name evidence="19" type="ORF">B4U79_10370</name>
</gene>
<dbReference type="InterPro" id="IPR000008">
    <property type="entry name" value="C2_dom"/>
</dbReference>
<evidence type="ECO:0000256" key="10">
    <source>
        <dbReference type="ARBA" id="ARBA00022837"/>
    </source>
</evidence>
<keyword evidence="12" id="KW-0445">Lipid transport</keyword>
<dbReference type="STRING" id="1965070.A0A3S3PJT2"/>
<dbReference type="FunFam" id="2.60.40.150:FF:000025">
    <property type="entry name" value="Extended synaptotagmin 2"/>
    <property type="match status" value="1"/>
</dbReference>
<keyword evidence="4" id="KW-0813">Transport</keyword>
<evidence type="ECO:0000256" key="14">
    <source>
        <dbReference type="ARBA" id="ARBA00023136"/>
    </source>
</evidence>
<dbReference type="GO" id="GO:0006869">
    <property type="term" value="P:lipid transport"/>
    <property type="evidence" value="ECO:0007669"/>
    <property type="project" value="UniProtKB-KW"/>
</dbReference>
<feature type="domain" description="C2" evidence="17">
    <location>
        <begin position="445"/>
        <end position="556"/>
    </location>
</feature>
<comment type="subcellular location">
    <subcellularLocation>
        <location evidence="1">Cell membrane</location>
        <topology evidence="1">Peripheral membrane protein</topology>
    </subcellularLocation>
    <subcellularLocation>
        <location evidence="2">Endoplasmic reticulum membrane</location>
        <topology evidence="2">Multi-pass membrane protein</topology>
    </subcellularLocation>
</comment>
<evidence type="ECO:0000259" key="17">
    <source>
        <dbReference type="PROSITE" id="PS50004"/>
    </source>
</evidence>
<dbReference type="EMBL" id="NCKU01000835">
    <property type="protein sequence ID" value="RWS13970.1"/>
    <property type="molecule type" value="Genomic_DNA"/>
</dbReference>
<evidence type="ECO:0000313" key="19">
    <source>
        <dbReference type="EMBL" id="RWS11102.1"/>
    </source>
</evidence>
<accession>A0A3S3PJT2</accession>
<keyword evidence="14 16" id="KW-0472">Membrane</keyword>
<dbReference type="Proteomes" id="UP000285301">
    <property type="component" value="Unassembled WGS sequence"/>
</dbReference>
<evidence type="ECO:0000256" key="13">
    <source>
        <dbReference type="ARBA" id="ARBA00023121"/>
    </source>
</evidence>
<dbReference type="PROSITE" id="PS50004">
    <property type="entry name" value="C2"/>
    <property type="match status" value="2"/>
</dbReference>
<sequence length="674" mass="76265">MSAMNTSDQDSRSDASGSKELTCSQLELIYLVKRFGSAFGLLLLAWLIGYTGFSFAWICIGLLVWILRVKYMQQQQTLVTVHRALGEDPKQTITNALQHLPSWVYFPDIERAEWINRVLKQLWPYIDEYAKKLMKTTIEPSVAASLPDYLKSFRFEKVDLGTIPVRIGGIKCYDTNTSRKEIILDLEIIYAGNCDINIKVKGLSAGIKDLQIYGTMRVEMRPLLKEMPIVGGLSFYFLTNPVIEFNLTNLADILDFPGLSDVLRKAISEQLAAFIVLPNKYVFPLTDLPMKTLKFTPPMGVVRLEVIEGRQLKKADIGVLGMGKSDPYCNISIAAQNFKTHVINSSINPRWNFVCEAVLHHVHGQSIAIEVMDEDQGSKDDFLGRTSLALDLVTKNGRFEDWLVLEDTETGSIYVKATWLKLSTDITQLDKQIETVNKWRATRTKKEEKHSPLSPSVAAVFIYLDSANNLPSFTKTAPEPSPFVVFLLGNEKRQSSVKTDISNPVWEETFYFLVGDPRREHELKAEIIDSKANKTIGNVVIKLSDLLTAERMTLDQFFPIKGKGRECTLCLTVELRILSESGLESHKNPPKMQEDETDKKDNQSPNESNKEPERVPIPSIEEMVFSTIEPILDTSGGEKDLLLDLQPNRKPLEESNNVRRRRYDNDEKASDDVD</sequence>
<evidence type="ECO:0000256" key="12">
    <source>
        <dbReference type="ARBA" id="ARBA00023055"/>
    </source>
</evidence>
<dbReference type="OrthoDB" id="1029639at2759"/>
<feature type="region of interest" description="Disordered" evidence="15">
    <location>
        <begin position="638"/>
        <end position="674"/>
    </location>
</feature>
<evidence type="ECO:0000256" key="4">
    <source>
        <dbReference type="ARBA" id="ARBA00022448"/>
    </source>
</evidence>
<protein>
    <submittedName>
        <fullName evidence="19">Extended synaptotagmin-1-like protein</fullName>
    </submittedName>
</protein>
<evidence type="ECO:0000256" key="8">
    <source>
        <dbReference type="ARBA" id="ARBA00022737"/>
    </source>
</evidence>
<evidence type="ECO:0000313" key="21">
    <source>
        <dbReference type="Proteomes" id="UP000285301"/>
    </source>
</evidence>
<feature type="transmembrane region" description="Helical" evidence="16">
    <location>
        <begin position="38"/>
        <end position="67"/>
    </location>
</feature>
<feature type="region of interest" description="Disordered" evidence="15">
    <location>
        <begin position="582"/>
        <end position="620"/>
    </location>
</feature>
<dbReference type="SUPFAM" id="SSF49562">
    <property type="entry name" value="C2 domain (Calcium/lipid-binding domain, CaLB)"/>
    <property type="match status" value="2"/>
</dbReference>
<dbReference type="CDD" id="cd21670">
    <property type="entry name" value="SMP_ESyt"/>
    <property type="match status" value="1"/>
</dbReference>
<evidence type="ECO:0000256" key="7">
    <source>
        <dbReference type="ARBA" id="ARBA00022723"/>
    </source>
</evidence>
<keyword evidence="13" id="KW-0446">Lipid-binding</keyword>
<proteinExistence type="inferred from homology"/>
<dbReference type="GO" id="GO:0005886">
    <property type="term" value="C:plasma membrane"/>
    <property type="evidence" value="ECO:0007669"/>
    <property type="project" value="UniProtKB-SubCell"/>
</dbReference>
<organism evidence="19 21">
    <name type="scientific">Dinothrombium tinctorium</name>
    <dbReference type="NCBI Taxonomy" id="1965070"/>
    <lineage>
        <taxon>Eukaryota</taxon>
        <taxon>Metazoa</taxon>
        <taxon>Ecdysozoa</taxon>
        <taxon>Arthropoda</taxon>
        <taxon>Chelicerata</taxon>
        <taxon>Arachnida</taxon>
        <taxon>Acari</taxon>
        <taxon>Acariformes</taxon>
        <taxon>Trombidiformes</taxon>
        <taxon>Prostigmata</taxon>
        <taxon>Anystina</taxon>
        <taxon>Parasitengona</taxon>
        <taxon>Trombidioidea</taxon>
        <taxon>Trombidiidae</taxon>
        <taxon>Dinothrombium</taxon>
    </lineage>
</organism>
<evidence type="ECO:0000256" key="15">
    <source>
        <dbReference type="SAM" id="MobiDB-lite"/>
    </source>
</evidence>
<keyword evidence="8" id="KW-0677">Repeat</keyword>
<dbReference type="GO" id="GO:0061817">
    <property type="term" value="P:endoplasmic reticulum-plasma membrane tethering"/>
    <property type="evidence" value="ECO:0007669"/>
    <property type="project" value="InterPro"/>
</dbReference>
<feature type="compositionally biased region" description="Basic and acidic residues" evidence="15">
    <location>
        <begin position="583"/>
        <end position="614"/>
    </location>
</feature>
<comment type="similarity">
    <text evidence="3">Belongs to the extended synaptotagmin family.</text>
</comment>
<dbReference type="GO" id="GO:0035091">
    <property type="term" value="F:phosphatidylinositol binding"/>
    <property type="evidence" value="ECO:0007669"/>
    <property type="project" value="TreeGrafter"/>
</dbReference>
<feature type="domain" description="SMP-LTD" evidence="18">
    <location>
        <begin position="108"/>
        <end position="286"/>
    </location>
</feature>
<dbReference type="GO" id="GO:0031210">
    <property type="term" value="F:phosphatidylcholine binding"/>
    <property type="evidence" value="ECO:0007669"/>
    <property type="project" value="TreeGrafter"/>
</dbReference>
<evidence type="ECO:0000256" key="2">
    <source>
        <dbReference type="ARBA" id="ARBA00004477"/>
    </source>
</evidence>
<keyword evidence="7" id="KW-0479">Metal-binding</keyword>
<keyword evidence="11 16" id="KW-1133">Transmembrane helix</keyword>
<dbReference type="InterPro" id="IPR035892">
    <property type="entry name" value="C2_domain_sf"/>
</dbReference>
<dbReference type="GO" id="GO:0008429">
    <property type="term" value="F:phosphatidylethanolamine binding"/>
    <property type="evidence" value="ECO:0007669"/>
    <property type="project" value="TreeGrafter"/>
</dbReference>
<dbReference type="Pfam" id="PF00168">
    <property type="entry name" value="C2"/>
    <property type="match status" value="2"/>
</dbReference>
<dbReference type="GO" id="GO:0005509">
    <property type="term" value="F:calcium ion binding"/>
    <property type="evidence" value="ECO:0007669"/>
    <property type="project" value="TreeGrafter"/>
</dbReference>
<dbReference type="SMART" id="SM00239">
    <property type="entry name" value="C2"/>
    <property type="match status" value="2"/>
</dbReference>
<comment type="caution">
    <text evidence="19">The sequence shown here is derived from an EMBL/GenBank/DDBJ whole genome shotgun (WGS) entry which is preliminary data.</text>
</comment>
<evidence type="ECO:0000259" key="18">
    <source>
        <dbReference type="PROSITE" id="PS51847"/>
    </source>
</evidence>
<dbReference type="CDD" id="cd04050">
    <property type="entry name" value="C2B_Synaptotagmin-like"/>
    <property type="match status" value="1"/>
</dbReference>
<evidence type="ECO:0000256" key="16">
    <source>
        <dbReference type="SAM" id="Phobius"/>
    </source>
</evidence>
<dbReference type="PROSITE" id="PS51847">
    <property type="entry name" value="SMP"/>
    <property type="match status" value="1"/>
</dbReference>
<evidence type="ECO:0000313" key="20">
    <source>
        <dbReference type="EMBL" id="RWS13970.1"/>
    </source>
</evidence>
<dbReference type="PANTHER" id="PTHR45761">
    <property type="entry name" value="EXTENDED SYNAPTOTAGMIN-LIKE PROTEIN 2, ISOFORM C"/>
    <property type="match status" value="1"/>
</dbReference>
<dbReference type="EMBL" id="NCKU01001839">
    <property type="protein sequence ID" value="RWS11102.1"/>
    <property type="molecule type" value="Genomic_DNA"/>
</dbReference>